<dbReference type="AlphaFoldDB" id="A0A5B7HKL5"/>
<proteinExistence type="predicted"/>
<comment type="caution">
    <text evidence="1">The sequence shown here is derived from an EMBL/GenBank/DDBJ whole genome shotgun (WGS) entry which is preliminary data.</text>
</comment>
<evidence type="ECO:0000313" key="2">
    <source>
        <dbReference type="Proteomes" id="UP000324222"/>
    </source>
</evidence>
<organism evidence="1 2">
    <name type="scientific">Portunus trituberculatus</name>
    <name type="common">Swimming crab</name>
    <name type="synonym">Neptunus trituberculatus</name>
    <dbReference type="NCBI Taxonomy" id="210409"/>
    <lineage>
        <taxon>Eukaryota</taxon>
        <taxon>Metazoa</taxon>
        <taxon>Ecdysozoa</taxon>
        <taxon>Arthropoda</taxon>
        <taxon>Crustacea</taxon>
        <taxon>Multicrustacea</taxon>
        <taxon>Malacostraca</taxon>
        <taxon>Eumalacostraca</taxon>
        <taxon>Eucarida</taxon>
        <taxon>Decapoda</taxon>
        <taxon>Pleocyemata</taxon>
        <taxon>Brachyura</taxon>
        <taxon>Eubrachyura</taxon>
        <taxon>Portunoidea</taxon>
        <taxon>Portunidae</taxon>
        <taxon>Portuninae</taxon>
        <taxon>Portunus</taxon>
    </lineage>
</organism>
<accession>A0A5B7HKL5</accession>
<name>A0A5B7HKL5_PORTR</name>
<sequence length="51" mass="5724">MGGVEVSGDPSVVDWPGALERQLGAQYHSSTGYTLRHQFMLHIDVLYLRHV</sequence>
<gene>
    <name evidence="1" type="ORF">E2C01_067296</name>
</gene>
<evidence type="ECO:0000313" key="1">
    <source>
        <dbReference type="EMBL" id="MPC72980.1"/>
    </source>
</evidence>
<reference evidence="1 2" key="1">
    <citation type="submission" date="2019-05" db="EMBL/GenBank/DDBJ databases">
        <title>Another draft genome of Portunus trituberculatus and its Hox gene families provides insights of decapod evolution.</title>
        <authorList>
            <person name="Jeong J.-H."/>
            <person name="Song I."/>
            <person name="Kim S."/>
            <person name="Choi T."/>
            <person name="Kim D."/>
            <person name="Ryu S."/>
            <person name="Kim W."/>
        </authorList>
    </citation>
    <scope>NUCLEOTIDE SEQUENCE [LARGE SCALE GENOMIC DNA]</scope>
    <source>
        <tissue evidence="1">Muscle</tissue>
    </source>
</reference>
<keyword evidence="2" id="KW-1185">Reference proteome</keyword>
<dbReference type="EMBL" id="VSRR010035827">
    <property type="protein sequence ID" value="MPC72980.1"/>
    <property type="molecule type" value="Genomic_DNA"/>
</dbReference>
<protein>
    <submittedName>
        <fullName evidence="1">Uncharacterized protein</fullName>
    </submittedName>
</protein>
<dbReference type="Proteomes" id="UP000324222">
    <property type="component" value="Unassembled WGS sequence"/>
</dbReference>